<comment type="subcellular location">
    <subcellularLocation>
        <location evidence="1 6">Cell membrane</location>
        <topology evidence="1 6">Multi-pass membrane protein</topology>
    </subcellularLocation>
</comment>
<dbReference type="Proteomes" id="UP000295504">
    <property type="component" value="Unassembled WGS sequence"/>
</dbReference>
<comment type="caution">
    <text evidence="8">The sequence shown here is derived from an EMBL/GenBank/DDBJ whole genome shotgun (WGS) entry which is preliminary data.</text>
</comment>
<feature type="transmembrane region" description="Helical" evidence="6">
    <location>
        <begin position="25"/>
        <end position="49"/>
    </location>
</feature>
<dbReference type="GO" id="GO:0005886">
    <property type="term" value="C:plasma membrane"/>
    <property type="evidence" value="ECO:0007669"/>
    <property type="project" value="UniProtKB-SubCell"/>
</dbReference>
<feature type="transmembrane region" description="Helical" evidence="6">
    <location>
        <begin position="140"/>
        <end position="162"/>
    </location>
</feature>
<dbReference type="PANTHER" id="PTHR12677">
    <property type="entry name" value="GOLGI APPARATUS MEMBRANE PROTEIN TVP38-RELATED"/>
    <property type="match status" value="1"/>
</dbReference>
<proteinExistence type="inferred from homology"/>
<dbReference type="InterPro" id="IPR015414">
    <property type="entry name" value="TMEM64"/>
</dbReference>
<keyword evidence="5 6" id="KW-0472">Membrane</keyword>
<evidence type="ECO:0000256" key="3">
    <source>
        <dbReference type="ARBA" id="ARBA00022692"/>
    </source>
</evidence>
<feature type="domain" description="VTT" evidence="7">
    <location>
        <begin position="44"/>
        <end position="163"/>
    </location>
</feature>
<dbReference type="InterPro" id="IPR032816">
    <property type="entry name" value="VTT_dom"/>
</dbReference>
<evidence type="ECO:0000256" key="1">
    <source>
        <dbReference type="ARBA" id="ARBA00004651"/>
    </source>
</evidence>
<dbReference type="EMBL" id="SLYC01000079">
    <property type="protein sequence ID" value="TCP93395.1"/>
    <property type="molecule type" value="Genomic_DNA"/>
</dbReference>
<evidence type="ECO:0000256" key="2">
    <source>
        <dbReference type="ARBA" id="ARBA00022475"/>
    </source>
</evidence>
<feature type="transmembrane region" description="Helical" evidence="6">
    <location>
        <begin position="55"/>
        <end position="81"/>
    </location>
</feature>
<sequence length="199" mass="21864">MKNFYNILSYGSLDDVVIIIRRWGVAAPVVSILLMILQAFVAPIPAFLITGANGVVFGLVGGTIISWSGAMLGAAGTFYLARSLGMGFVQRWFQKNNSIIVKVQEISTEHGMKVILIGRLIPFISFDFLSYAAGLSNIRFLDFLIATGIGMLPGTVLYVFLGDHIFTLSRYSDSLTILITVGIGIYIIYHFMKKNRIKG</sequence>
<dbReference type="PANTHER" id="PTHR12677:SF59">
    <property type="entry name" value="GOLGI APPARATUS MEMBRANE PROTEIN TVP38-RELATED"/>
    <property type="match status" value="1"/>
</dbReference>
<dbReference type="AlphaFoldDB" id="A0A4R2SVR7"/>
<accession>A0A4R2SVR7</accession>
<evidence type="ECO:0000256" key="5">
    <source>
        <dbReference type="ARBA" id="ARBA00023136"/>
    </source>
</evidence>
<protein>
    <recommendedName>
        <fullName evidence="6">TVP38/TMEM64 family membrane protein</fullName>
    </recommendedName>
</protein>
<keyword evidence="9" id="KW-1185">Reference proteome</keyword>
<comment type="similarity">
    <text evidence="6">Belongs to the TVP38/TMEM64 family.</text>
</comment>
<dbReference type="Pfam" id="PF09335">
    <property type="entry name" value="VTT_dom"/>
    <property type="match status" value="1"/>
</dbReference>
<comment type="caution">
    <text evidence="6">Lacks conserved residue(s) required for the propagation of feature annotation.</text>
</comment>
<reference evidence="8 9" key="1">
    <citation type="submission" date="2019-03" db="EMBL/GenBank/DDBJ databases">
        <title>Genomic Encyclopedia of Type Strains, Phase IV (KMG-IV): sequencing the most valuable type-strain genomes for metagenomic binning, comparative biology and taxonomic classification.</title>
        <authorList>
            <person name="Goeker M."/>
        </authorList>
    </citation>
    <scope>NUCLEOTIDE SEQUENCE [LARGE SCALE GENOMIC DNA]</scope>
    <source>
        <strain evidence="8 9">DSM 100013</strain>
    </source>
</reference>
<keyword evidence="3 6" id="KW-0812">Transmembrane</keyword>
<gene>
    <name evidence="8" type="ORF">EDD79_10794</name>
</gene>
<dbReference type="OrthoDB" id="9812980at2"/>
<evidence type="ECO:0000256" key="6">
    <source>
        <dbReference type="RuleBase" id="RU366058"/>
    </source>
</evidence>
<evidence type="ECO:0000313" key="9">
    <source>
        <dbReference type="Proteomes" id="UP000295504"/>
    </source>
</evidence>
<feature type="transmembrane region" description="Helical" evidence="6">
    <location>
        <begin position="174"/>
        <end position="192"/>
    </location>
</feature>
<evidence type="ECO:0000256" key="4">
    <source>
        <dbReference type="ARBA" id="ARBA00022989"/>
    </source>
</evidence>
<keyword evidence="2 6" id="KW-1003">Cell membrane</keyword>
<evidence type="ECO:0000259" key="7">
    <source>
        <dbReference type="Pfam" id="PF09335"/>
    </source>
</evidence>
<evidence type="ECO:0000313" key="8">
    <source>
        <dbReference type="EMBL" id="TCP93395.1"/>
    </source>
</evidence>
<organism evidence="8 9">
    <name type="scientific">Serpentinicella alkaliphila</name>
    <dbReference type="NCBI Taxonomy" id="1734049"/>
    <lineage>
        <taxon>Bacteria</taxon>
        <taxon>Bacillati</taxon>
        <taxon>Bacillota</taxon>
        <taxon>Clostridia</taxon>
        <taxon>Peptostreptococcales</taxon>
        <taxon>Natronincolaceae</taxon>
        <taxon>Serpentinicella</taxon>
    </lineage>
</organism>
<keyword evidence="4 6" id="KW-1133">Transmembrane helix</keyword>
<name>A0A4R2SVR7_9FIRM</name>